<dbReference type="InterPro" id="IPR007222">
    <property type="entry name" value="Sig_recog_particle_rcpt_asu_N"/>
</dbReference>
<evidence type="ECO:0000256" key="3">
    <source>
        <dbReference type="ARBA" id="ARBA00022741"/>
    </source>
</evidence>
<feature type="domain" description="SRP54-type proteins GTP-binding" evidence="9">
    <location>
        <begin position="558"/>
        <end position="571"/>
    </location>
</feature>
<dbReference type="InterPro" id="IPR036225">
    <property type="entry name" value="SRP/SRP_N"/>
</dbReference>
<dbReference type="PANTHER" id="PTHR43134:SF1">
    <property type="entry name" value="SIGNAL RECOGNITION PARTICLE RECEPTOR SUBUNIT ALPHA"/>
    <property type="match status" value="1"/>
</dbReference>
<dbReference type="Pfam" id="PF04086">
    <property type="entry name" value="SRP-alpha_N"/>
    <property type="match status" value="1"/>
</dbReference>
<dbReference type="SMART" id="SM00382">
    <property type="entry name" value="AAA"/>
    <property type="match status" value="1"/>
</dbReference>
<feature type="compositionally biased region" description="Basic and acidic residues" evidence="8">
    <location>
        <begin position="140"/>
        <end position="179"/>
    </location>
</feature>
<comment type="similarity">
    <text evidence="2">Belongs to the GTP-binding SRP family.</text>
</comment>
<dbReference type="InterPro" id="IPR042101">
    <property type="entry name" value="SRP54_N_sf"/>
</dbReference>
<dbReference type="GO" id="GO:0006614">
    <property type="term" value="P:SRP-dependent cotranslational protein targeting to membrane"/>
    <property type="evidence" value="ECO:0007669"/>
    <property type="project" value="InterPro"/>
</dbReference>
<keyword evidence="5" id="KW-0342">GTP-binding</keyword>
<evidence type="ECO:0000256" key="4">
    <source>
        <dbReference type="ARBA" id="ARBA00022824"/>
    </source>
</evidence>
<dbReference type="InterPro" id="IPR000897">
    <property type="entry name" value="SRP54_GTPase_dom"/>
</dbReference>
<dbReference type="GO" id="GO:0005785">
    <property type="term" value="C:signal recognition particle receptor complex"/>
    <property type="evidence" value="ECO:0007669"/>
    <property type="project" value="InterPro"/>
</dbReference>
<dbReference type="SUPFAM" id="SSF47364">
    <property type="entry name" value="Domain of the SRP/SRP receptor G-proteins"/>
    <property type="match status" value="1"/>
</dbReference>
<organism evidence="10">
    <name type="scientific">Lotharella globosa</name>
    <dbReference type="NCBI Taxonomy" id="91324"/>
    <lineage>
        <taxon>Eukaryota</taxon>
        <taxon>Sar</taxon>
        <taxon>Rhizaria</taxon>
        <taxon>Cercozoa</taxon>
        <taxon>Chlorarachniophyceae</taxon>
        <taxon>Lotharella</taxon>
    </lineage>
</organism>
<dbReference type="PANTHER" id="PTHR43134">
    <property type="entry name" value="SIGNAL RECOGNITION PARTICLE RECEPTOR SUBUNIT ALPHA"/>
    <property type="match status" value="1"/>
</dbReference>
<evidence type="ECO:0000256" key="1">
    <source>
        <dbReference type="ARBA" id="ARBA00004397"/>
    </source>
</evidence>
<dbReference type="SUPFAM" id="SSF64356">
    <property type="entry name" value="SNARE-like"/>
    <property type="match status" value="1"/>
</dbReference>
<keyword evidence="6" id="KW-0472">Membrane</keyword>
<feature type="compositionally biased region" description="Acidic residues" evidence="8">
    <location>
        <begin position="261"/>
        <end position="274"/>
    </location>
</feature>
<dbReference type="AlphaFoldDB" id="A0A7S3YS19"/>
<dbReference type="SMART" id="SM00962">
    <property type="entry name" value="SRP54"/>
    <property type="match status" value="1"/>
</dbReference>
<dbReference type="FunFam" id="3.40.50.300:FF:000188">
    <property type="entry name" value="signal recognition particle receptor subunit alpha"/>
    <property type="match status" value="1"/>
</dbReference>
<dbReference type="CDD" id="cd17876">
    <property type="entry name" value="SRalpha_C"/>
    <property type="match status" value="1"/>
</dbReference>
<sequence length="585" mass="65176">MIEQFSIFTKGGRVLWSREEDAEMDMSGVNSLVQEVFLGERSGDDSYQIVYEASKYLLKWAFDNELDLIFVAVYPAILNNQSLKLIDSILSMVQQKFSKMWQKKASTLTARQMMEAIDFDDAYDDIVKKVQKTNLRQKSKPRDFKDTKKGSEKKKPNEAEKKKIEKKEEKKKEKEEARRKSILAKIGKKGRGGPGPMRKKKSVEKQAKPTAKKARNWNGDLTAEEAAKLDMGEKGGDAVSEDQRLEQFRQEYMPEGKIEFEPDDPSSSDDDDDEKASSSGFYSFFKSLAGQKPLERKDLEPILEKVKSDLTAKNVAVDIAEKITESVLTALVGKVVGTFGTIRGTVKAAVEKSLTRILTPKRVINILPEIQAAKREGRPYVIVFIGVNGVGKSTSLAKVCAYLQSKGLKVSIAACDTFRSGAVEQLRTHTKCLDARLFERGYNRDAAGVASDAIAQAKEMKDNVVLVDTAGRMQDNRPLMQALAKLVAVNRPDLVLFVGEALVGNDAVDQVTRFNQALTEYSTAKNPRVIDGMILTKFDTIDDKVGAAISLTYVTGKPIIFVGTGQTYSDLKRMNVKMLIKMLLR</sequence>
<dbReference type="GO" id="GO:0005525">
    <property type="term" value="F:GTP binding"/>
    <property type="evidence" value="ECO:0007669"/>
    <property type="project" value="UniProtKB-KW"/>
</dbReference>
<dbReference type="SUPFAM" id="SSF52540">
    <property type="entry name" value="P-loop containing nucleoside triphosphate hydrolases"/>
    <property type="match status" value="1"/>
</dbReference>
<feature type="compositionally biased region" description="Basic residues" evidence="8">
    <location>
        <begin position="180"/>
        <end position="202"/>
    </location>
</feature>
<name>A0A7S3YS19_9EUKA</name>
<dbReference type="GO" id="GO:0003924">
    <property type="term" value="F:GTPase activity"/>
    <property type="evidence" value="ECO:0007669"/>
    <property type="project" value="InterPro"/>
</dbReference>
<gene>
    <name evidence="10" type="ORF">LGLO00237_LOCUS11756</name>
</gene>
<evidence type="ECO:0000259" key="9">
    <source>
        <dbReference type="PROSITE" id="PS00300"/>
    </source>
</evidence>
<dbReference type="InterPro" id="IPR011012">
    <property type="entry name" value="Longin-like_dom_sf"/>
</dbReference>
<evidence type="ECO:0000256" key="7">
    <source>
        <dbReference type="ARBA" id="ARBA00023170"/>
    </source>
</evidence>
<comment type="subcellular location">
    <subcellularLocation>
        <location evidence="1">Endoplasmic reticulum membrane</location>
        <topology evidence="1">Peripheral membrane protein</topology>
        <orientation evidence="1">Cytoplasmic side</orientation>
    </subcellularLocation>
</comment>
<dbReference type="Gene3D" id="3.40.50.300">
    <property type="entry name" value="P-loop containing nucleotide triphosphate hydrolases"/>
    <property type="match status" value="1"/>
</dbReference>
<dbReference type="EMBL" id="HBIV01016173">
    <property type="protein sequence ID" value="CAE0660176.1"/>
    <property type="molecule type" value="Transcribed_RNA"/>
</dbReference>
<dbReference type="Pfam" id="PF00448">
    <property type="entry name" value="SRP54"/>
    <property type="match status" value="1"/>
</dbReference>
<evidence type="ECO:0000256" key="8">
    <source>
        <dbReference type="SAM" id="MobiDB-lite"/>
    </source>
</evidence>
<keyword evidence="3" id="KW-0547">Nucleotide-binding</keyword>
<dbReference type="Pfam" id="PF02881">
    <property type="entry name" value="SRP54_N"/>
    <property type="match status" value="1"/>
</dbReference>
<evidence type="ECO:0000313" key="10">
    <source>
        <dbReference type="EMBL" id="CAE0660176.1"/>
    </source>
</evidence>
<feature type="region of interest" description="Disordered" evidence="8">
    <location>
        <begin position="252"/>
        <end position="277"/>
    </location>
</feature>
<dbReference type="InterPro" id="IPR027417">
    <property type="entry name" value="P-loop_NTPase"/>
</dbReference>
<proteinExistence type="inferred from homology"/>
<dbReference type="Gene3D" id="1.20.120.140">
    <property type="entry name" value="Signal recognition particle SRP54, nucleotide-binding domain"/>
    <property type="match status" value="1"/>
</dbReference>
<dbReference type="InterPro" id="IPR003593">
    <property type="entry name" value="AAA+_ATPase"/>
</dbReference>
<dbReference type="SMART" id="SM00963">
    <property type="entry name" value="SRP54_N"/>
    <property type="match status" value="1"/>
</dbReference>
<dbReference type="CDD" id="cd14826">
    <property type="entry name" value="SR_alpha_SRX"/>
    <property type="match status" value="1"/>
</dbReference>
<dbReference type="GO" id="GO:0005047">
    <property type="term" value="F:signal recognition particle binding"/>
    <property type="evidence" value="ECO:0007669"/>
    <property type="project" value="InterPro"/>
</dbReference>
<keyword evidence="7" id="KW-0675">Receptor</keyword>
<feature type="region of interest" description="Disordered" evidence="8">
    <location>
        <begin position="134"/>
        <end position="221"/>
    </location>
</feature>
<dbReference type="Gene3D" id="3.30.450.60">
    <property type="match status" value="1"/>
</dbReference>
<keyword evidence="4" id="KW-0256">Endoplasmic reticulum</keyword>
<evidence type="ECO:0000256" key="5">
    <source>
        <dbReference type="ARBA" id="ARBA00023134"/>
    </source>
</evidence>
<protein>
    <recommendedName>
        <fullName evidence="9">SRP54-type proteins GTP-binding domain-containing protein</fullName>
    </recommendedName>
</protein>
<dbReference type="PROSITE" id="PS00300">
    <property type="entry name" value="SRP54"/>
    <property type="match status" value="1"/>
</dbReference>
<dbReference type="InterPro" id="IPR013822">
    <property type="entry name" value="Signal_recog_particl_SRP54_hlx"/>
</dbReference>
<evidence type="ECO:0000256" key="2">
    <source>
        <dbReference type="ARBA" id="ARBA00008531"/>
    </source>
</evidence>
<accession>A0A7S3YS19</accession>
<reference evidence="10" key="1">
    <citation type="submission" date="2021-01" db="EMBL/GenBank/DDBJ databases">
        <authorList>
            <person name="Corre E."/>
            <person name="Pelletier E."/>
            <person name="Niang G."/>
            <person name="Scheremetjew M."/>
            <person name="Finn R."/>
            <person name="Kale V."/>
            <person name="Holt S."/>
            <person name="Cochrane G."/>
            <person name="Meng A."/>
            <person name="Brown T."/>
            <person name="Cohen L."/>
        </authorList>
    </citation>
    <scope>NUCLEOTIDE SEQUENCE</scope>
    <source>
        <strain evidence="10">CCCM811</strain>
    </source>
</reference>
<evidence type="ECO:0000256" key="6">
    <source>
        <dbReference type="ARBA" id="ARBA00023136"/>
    </source>
</evidence>
<dbReference type="GO" id="GO:0006886">
    <property type="term" value="P:intracellular protein transport"/>
    <property type="evidence" value="ECO:0007669"/>
    <property type="project" value="InterPro"/>
</dbReference>